<organism evidence="8 9">
    <name type="scientific">Roseateles oligotrophus</name>
    <dbReference type="NCBI Taxonomy" id="1769250"/>
    <lineage>
        <taxon>Bacteria</taxon>
        <taxon>Pseudomonadati</taxon>
        <taxon>Pseudomonadota</taxon>
        <taxon>Betaproteobacteria</taxon>
        <taxon>Burkholderiales</taxon>
        <taxon>Sphaerotilaceae</taxon>
        <taxon>Roseateles</taxon>
    </lineage>
</organism>
<keyword evidence="9" id="KW-1185">Reference proteome</keyword>
<dbReference type="InterPro" id="IPR016032">
    <property type="entry name" value="Sig_transdc_resp-reg_C-effctor"/>
</dbReference>
<dbReference type="Gene3D" id="1.10.10.10">
    <property type="entry name" value="Winged helix-like DNA-binding domain superfamily/Winged helix DNA-binding domain"/>
    <property type="match status" value="1"/>
</dbReference>
<dbReference type="GO" id="GO:0003677">
    <property type="term" value="F:DNA binding"/>
    <property type="evidence" value="ECO:0007669"/>
    <property type="project" value="UniProtKB-KW"/>
</dbReference>
<evidence type="ECO:0000256" key="5">
    <source>
        <dbReference type="PROSITE-ProRule" id="PRU00169"/>
    </source>
</evidence>
<dbReference type="PANTHER" id="PTHR43214:SF41">
    <property type="entry name" value="NITRATE_NITRITE RESPONSE REGULATOR PROTEIN NARP"/>
    <property type="match status" value="1"/>
</dbReference>
<evidence type="ECO:0000259" key="6">
    <source>
        <dbReference type="PROSITE" id="PS50043"/>
    </source>
</evidence>
<dbReference type="InterPro" id="IPR000792">
    <property type="entry name" value="Tscrpt_reg_LuxR_C"/>
</dbReference>
<dbReference type="SUPFAM" id="SSF46894">
    <property type="entry name" value="C-terminal effector domain of the bipartite response regulators"/>
    <property type="match status" value="1"/>
</dbReference>
<evidence type="ECO:0000313" key="8">
    <source>
        <dbReference type="EMBL" id="MBB4845775.1"/>
    </source>
</evidence>
<dbReference type="PRINTS" id="PR00038">
    <property type="entry name" value="HTHLUXR"/>
</dbReference>
<protein>
    <submittedName>
        <fullName evidence="8">DNA-binding NarL/FixJ family response regulator</fullName>
    </submittedName>
</protein>
<dbReference type="PROSITE" id="PS50043">
    <property type="entry name" value="HTH_LUXR_2"/>
    <property type="match status" value="1"/>
</dbReference>
<proteinExistence type="predicted"/>
<dbReference type="Pfam" id="PF00196">
    <property type="entry name" value="GerE"/>
    <property type="match status" value="1"/>
</dbReference>
<dbReference type="AlphaFoldDB" id="A0A840LFJ9"/>
<dbReference type="Proteomes" id="UP000562027">
    <property type="component" value="Unassembled WGS sequence"/>
</dbReference>
<evidence type="ECO:0000313" key="9">
    <source>
        <dbReference type="Proteomes" id="UP000562027"/>
    </source>
</evidence>
<evidence type="ECO:0000256" key="3">
    <source>
        <dbReference type="ARBA" id="ARBA00023125"/>
    </source>
</evidence>
<dbReference type="SUPFAM" id="SSF52172">
    <property type="entry name" value="CheY-like"/>
    <property type="match status" value="1"/>
</dbReference>
<evidence type="ECO:0000259" key="7">
    <source>
        <dbReference type="PROSITE" id="PS50110"/>
    </source>
</evidence>
<keyword evidence="2" id="KW-0805">Transcription regulation</keyword>
<dbReference type="Gene3D" id="3.40.50.2300">
    <property type="match status" value="1"/>
</dbReference>
<keyword evidence="3 8" id="KW-0238">DNA-binding</keyword>
<sequence>MNAEPCFFPPAQRSDPAVRSGHALVVDDHPLVARGLAQFLQSHCGFAQVHLAADGAGCQRCLQEMGVAASLVVLDFWLADGSALELVARLSGQAPQTRLLVLSGDEDPAIQGKVQAAGAHGFLLKQASPERFARVVESLLAGGTCFAPAVAARLPLARRELPLHAADLGLTERQAEVLSLTLRGLPNKRIALMLALSEATVKEHMGKILAKLGVSNRIEAINLLKGRRIEPR</sequence>
<evidence type="ECO:0000256" key="1">
    <source>
        <dbReference type="ARBA" id="ARBA00022553"/>
    </source>
</evidence>
<dbReference type="InterPro" id="IPR001789">
    <property type="entry name" value="Sig_transdc_resp-reg_receiver"/>
</dbReference>
<comment type="caution">
    <text evidence="8">The sequence shown here is derived from an EMBL/GenBank/DDBJ whole genome shotgun (WGS) entry which is preliminary data.</text>
</comment>
<dbReference type="PROSITE" id="PS50110">
    <property type="entry name" value="RESPONSE_REGULATORY"/>
    <property type="match status" value="1"/>
</dbReference>
<dbReference type="InterPro" id="IPR011006">
    <property type="entry name" value="CheY-like_superfamily"/>
</dbReference>
<feature type="modified residue" description="4-aspartylphosphate" evidence="5">
    <location>
        <position position="75"/>
    </location>
</feature>
<dbReference type="Pfam" id="PF00072">
    <property type="entry name" value="Response_reg"/>
    <property type="match status" value="1"/>
</dbReference>
<keyword evidence="1 5" id="KW-0597">Phosphoprotein</keyword>
<dbReference type="CDD" id="cd06170">
    <property type="entry name" value="LuxR_C_like"/>
    <property type="match status" value="1"/>
</dbReference>
<dbReference type="CDD" id="cd17535">
    <property type="entry name" value="REC_NarL-like"/>
    <property type="match status" value="1"/>
</dbReference>
<feature type="domain" description="HTH luxR-type" evidence="6">
    <location>
        <begin position="163"/>
        <end position="228"/>
    </location>
</feature>
<feature type="domain" description="Response regulatory" evidence="7">
    <location>
        <begin position="22"/>
        <end position="140"/>
    </location>
</feature>
<dbReference type="GO" id="GO:0000160">
    <property type="term" value="P:phosphorelay signal transduction system"/>
    <property type="evidence" value="ECO:0007669"/>
    <property type="project" value="InterPro"/>
</dbReference>
<dbReference type="PANTHER" id="PTHR43214">
    <property type="entry name" value="TWO-COMPONENT RESPONSE REGULATOR"/>
    <property type="match status" value="1"/>
</dbReference>
<name>A0A840LFJ9_9BURK</name>
<dbReference type="InterPro" id="IPR039420">
    <property type="entry name" value="WalR-like"/>
</dbReference>
<gene>
    <name evidence="8" type="ORF">HNP55_004327</name>
</gene>
<dbReference type="RefSeq" id="WP_184304037.1">
    <property type="nucleotide sequence ID" value="NZ_JACHLP010000011.1"/>
</dbReference>
<dbReference type="EMBL" id="JACHLP010000011">
    <property type="protein sequence ID" value="MBB4845775.1"/>
    <property type="molecule type" value="Genomic_DNA"/>
</dbReference>
<dbReference type="SMART" id="SM00448">
    <property type="entry name" value="REC"/>
    <property type="match status" value="1"/>
</dbReference>
<accession>A0A840LFJ9</accession>
<dbReference type="InterPro" id="IPR036388">
    <property type="entry name" value="WH-like_DNA-bd_sf"/>
</dbReference>
<dbReference type="InterPro" id="IPR058245">
    <property type="entry name" value="NreC/VraR/RcsB-like_REC"/>
</dbReference>
<dbReference type="GO" id="GO:0006355">
    <property type="term" value="P:regulation of DNA-templated transcription"/>
    <property type="evidence" value="ECO:0007669"/>
    <property type="project" value="InterPro"/>
</dbReference>
<evidence type="ECO:0000256" key="2">
    <source>
        <dbReference type="ARBA" id="ARBA00023015"/>
    </source>
</evidence>
<keyword evidence="4" id="KW-0804">Transcription</keyword>
<dbReference type="SMART" id="SM00421">
    <property type="entry name" value="HTH_LUXR"/>
    <property type="match status" value="1"/>
</dbReference>
<evidence type="ECO:0000256" key="4">
    <source>
        <dbReference type="ARBA" id="ARBA00023163"/>
    </source>
</evidence>
<reference evidence="8 9" key="1">
    <citation type="submission" date="2020-08" db="EMBL/GenBank/DDBJ databases">
        <title>Functional genomics of gut bacteria from endangered species of beetles.</title>
        <authorList>
            <person name="Carlos-Shanley C."/>
        </authorList>
    </citation>
    <scope>NUCLEOTIDE SEQUENCE [LARGE SCALE GENOMIC DNA]</scope>
    <source>
        <strain evidence="8 9">S00239</strain>
    </source>
</reference>